<name>A0ABZ3ITC9_9FIRM</name>
<sequence>MLYQILPFASFGKSLGVSIDRLLTGSHLIEKTSPLEKKVRMMGSMRKRRNRIENKS</sequence>
<gene>
    <name evidence="1" type="ORF">SPSIL_048770</name>
</gene>
<accession>A0ABZ3ITC9</accession>
<organism evidence="1 2">
    <name type="scientific">Sporomusa silvacetica DSM 10669</name>
    <dbReference type="NCBI Taxonomy" id="1123289"/>
    <lineage>
        <taxon>Bacteria</taxon>
        <taxon>Bacillati</taxon>
        <taxon>Bacillota</taxon>
        <taxon>Negativicutes</taxon>
        <taxon>Selenomonadales</taxon>
        <taxon>Sporomusaceae</taxon>
        <taxon>Sporomusa</taxon>
    </lineage>
</organism>
<protein>
    <submittedName>
        <fullName evidence="1">Uncharacterized protein</fullName>
    </submittedName>
</protein>
<evidence type="ECO:0000313" key="2">
    <source>
        <dbReference type="Proteomes" id="UP000216752"/>
    </source>
</evidence>
<keyword evidence="2" id="KW-1185">Reference proteome</keyword>
<reference evidence="1" key="1">
    <citation type="submission" date="2024-05" db="EMBL/GenBank/DDBJ databases">
        <title>Isolation and characterization of Sporomusa carbonis sp. nov., a carboxydotrophic hydrogenogen in the genus of Sporomusa isolated from a charcoal burning pile.</title>
        <authorList>
            <person name="Boeer T."/>
            <person name="Rosenbaum F."/>
            <person name="Eysell L."/>
            <person name="Mueller V."/>
            <person name="Daniel R."/>
            <person name="Poehlein A."/>
        </authorList>
    </citation>
    <scope>NUCLEOTIDE SEQUENCE [LARGE SCALE GENOMIC DNA]</scope>
    <source>
        <strain evidence="1">DSM 10669</strain>
    </source>
</reference>
<evidence type="ECO:0000313" key="1">
    <source>
        <dbReference type="EMBL" id="XFO68654.1"/>
    </source>
</evidence>
<dbReference type="EMBL" id="CP155573">
    <property type="protein sequence ID" value="XFO68654.1"/>
    <property type="molecule type" value="Genomic_DNA"/>
</dbReference>
<proteinExistence type="predicted"/>
<dbReference type="Proteomes" id="UP000216752">
    <property type="component" value="Chromosome"/>
</dbReference>